<dbReference type="PROSITE" id="PS00211">
    <property type="entry name" value="ABC_TRANSPORTER_1"/>
    <property type="match status" value="1"/>
</dbReference>
<sequence length="225" mass="25342">MEEKNLQYCLQNVSKKYGSHLVLNKVNLNIYEGDLICIFGKSGSGKSTLLSIMGLLDTYNSGRIECFGQVDPIKKAKTCELLRRMNIAYLFQNFALVEKMTVVENMLLALKYNPEKNKEKLIDLVKQPLDEMGVLDKLRSKIYELSGGEAQRVALARNMVKPFDILLADEPTGSLDTENKQLVMNTLVKLNKAGKTVVVVSHDLDFKCLAKRNLLIENGELKENP</sequence>
<keyword evidence="1" id="KW-0547">Nucleotide-binding</keyword>
<evidence type="ECO:0000313" key="4">
    <source>
        <dbReference type="EMBL" id="PNH19402.1"/>
    </source>
</evidence>
<dbReference type="Proteomes" id="UP000236394">
    <property type="component" value="Unassembled WGS sequence"/>
</dbReference>
<dbReference type="InterPro" id="IPR017871">
    <property type="entry name" value="ABC_transporter-like_CS"/>
</dbReference>
<dbReference type="Gene3D" id="3.40.50.300">
    <property type="entry name" value="P-loop containing nucleotide triphosphate hydrolases"/>
    <property type="match status" value="1"/>
</dbReference>
<reference evidence="5" key="1">
    <citation type="submission" date="2017-04" db="EMBL/GenBank/DDBJ databases">
        <authorList>
            <person name="Bumgarner R.E."/>
            <person name="Fredricks D.N."/>
            <person name="Srinivasan S."/>
        </authorList>
    </citation>
    <scope>NUCLEOTIDE SEQUENCE [LARGE SCALE GENOMIC DNA]</scope>
    <source>
        <strain evidence="5">KA00405</strain>
    </source>
</reference>
<proteinExistence type="predicted"/>
<dbReference type="InterPro" id="IPR027417">
    <property type="entry name" value="P-loop_NTPase"/>
</dbReference>
<dbReference type="PANTHER" id="PTHR24220">
    <property type="entry name" value="IMPORT ATP-BINDING PROTEIN"/>
    <property type="match status" value="1"/>
</dbReference>
<dbReference type="SMART" id="SM00382">
    <property type="entry name" value="AAA"/>
    <property type="match status" value="1"/>
</dbReference>
<dbReference type="EMBL" id="NBZD01000001">
    <property type="protein sequence ID" value="PNH19402.1"/>
    <property type="molecule type" value="Genomic_DNA"/>
</dbReference>
<dbReference type="InterPro" id="IPR015854">
    <property type="entry name" value="ABC_transpr_LolD-like"/>
</dbReference>
<dbReference type="InterPro" id="IPR003593">
    <property type="entry name" value="AAA+_ATPase"/>
</dbReference>
<dbReference type="PANTHER" id="PTHR24220:SF86">
    <property type="entry name" value="ABC TRANSPORTER ABCH.1"/>
    <property type="match status" value="1"/>
</dbReference>
<comment type="caution">
    <text evidence="4">The sequence shown here is derived from an EMBL/GenBank/DDBJ whole genome shotgun (WGS) entry which is preliminary data.</text>
</comment>
<organism evidence="4 5">
    <name type="scientific">Mageeibacillus indolicus</name>
    <dbReference type="NCBI Taxonomy" id="884684"/>
    <lineage>
        <taxon>Bacteria</taxon>
        <taxon>Bacillati</taxon>
        <taxon>Bacillota</taxon>
        <taxon>Clostridia</taxon>
        <taxon>Eubacteriales</taxon>
        <taxon>Oscillospiraceae</taxon>
        <taxon>Mageeibacillus</taxon>
    </lineage>
</organism>
<evidence type="ECO:0000313" key="5">
    <source>
        <dbReference type="Proteomes" id="UP000236394"/>
    </source>
</evidence>
<dbReference type="InterPro" id="IPR003439">
    <property type="entry name" value="ABC_transporter-like_ATP-bd"/>
</dbReference>
<protein>
    <submittedName>
        <fullName evidence="4">Bacteriocin ABC transporter ATP-binding protein</fullName>
    </submittedName>
</protein>
<dbReference type="GO" id="GO:0016887">
    <property type="term" value="F:ATP hydrolysis activity"/>
    <property type="evidence" value="ECO:0007669"/>
    <property type="project" value="InterPro"/>
</dbReference>
<dbReference type="Pfam" id="PF00005">
    <property type="entry name" value="ABC_tran"/>
    <property type="match status" value="1"/>
</dbReference>
<evidence type="ECO:0000259" key="3">
    <source>
        <dbReference type="PROSITE" id="PS50893"/>
    </source>
</evidence>
<gene>
    <name evidence="4" type="ORF">B7R76_00500</name>
</gene>
<feature type="domain" description="ABC transporter" evidence="3">
    <location>
        <begin position="8"/>
        <end position="225"/>
    </location>
</feature>
<dbReference type="GO" id="GO:0022857">
    <property type="term" value="F:transmembrane transporter activity"/>
    <property type="evidence" value="ECO:0007669"/>
    <property type="project" value="TreeGrafter"/>
</dbReference>
<evidence type="ECO:0000256" key="2">
    <source>
        <dbReference type="ARBA" id="ARBA00022840"/>
    </source>
</evidence>
<name>A0A2J8B3Q2_9FIRM</name>
<dbReference type="AlphaFoldDB" id="A0A2J8B3Q2"/>
<dbReference type="GO" id="GO:0005886">
    <property type="term" value="C:plasma membrane"/>
    <property type="evidence" value="ECO:0007669"/>
    <property type="project" value="TreeGrafter"/>
</dbReference>
<dbReference type="RefSeq" id="WP_102892165.1">
    <property type="nucleotide sequence ID" value="NZ_NBZD01000001.1"/>
</dbReference>
<evidence type="ECO:0000256" key="1">
    <source>
        <dbReference type="ARBA" id="ARBA00022741"/>
    </source>
</evidence>
<dbReference type="GO" id="GO:0005524">
    <property type="term" value="F:ATP binding"/>
    <property type="evidence" value="ECO:0007669"/>
    <property type="project" value="UniProtKB-KW"/>
</dbReference>
<keyword evidence="2 4" id="KW-0067">ATP-binding</keyword>
<dbReference type="SUPFAM" id="SSF52540">
    <property type="entry name" value="P-loop containing nucleoside triphosphate hydrolases"/>
    <property type="match status" value="1"/>
</dbReference>
<dbReference type="PROSITE" id="PS50893">
    <property type="entry name" value="ABC_TRANSPORTER_2"/>
    <property type="match status" value="1"/>
</dbReference>
<accession>A0A2J8B3Q2</accession>